<dbReference type="InterPro" id="IPR002048">
    <property type="entry name" value="EF_hand_dom"/>
</dbReference>
<feature type="domain" description="EF-hand" evidence="4">
    <location>
        <begin position="155"/>
        <end position="185"/>
    </location>
</feature>
<evidence type="ECO:0000313" key="6">
    <source>
        <dbReference type="Proteomes" id="UP000825935"/>
    </source>
</evidence>
<protein>
    <recommendedName>
        <fullName evidence="4">EF-hand domain-containing protein</fullName>
    </recommendedName>
</protein>
<dbReference type="Proteomes" id="UP000825935">
    <property type="component" value="Chromosome 35"/>
</dbReference>
<keyword evidence="6" id="KW-1185">Reference proteome</keyword>
<dbReference type="SMART" id="SM00054">
    <property type="entry name" value="EFh"/>
    <property type="match status" value="4"/>
</dbReference>
<dbReference type="InterPro" id="IPR018247">
    <property type="entry name" value="EF_Hand_1_Ca_BS"/>
</dbReference>
<dbReference type="Gene3D" id="1.10.238.10">
    <property type="entry name" value="EF-hand"/>
    <property type="match status" value="2"/>
</dbReference>
<accession>A0A8T2QEH1</accession>
<dbReference type="PROSITE" id="PS50222">
    <property type="entry name" value="EF_HAND_2"/>
    <property type="match status" value="4"/>
</dbReference>
<dbReference type="OrthoDB" id="26525at2759"/>
<evidence type="ECO:0000256" key="3">
    <source>
        <dbReference type="ARBA" id="ARBA00022837"/>
    </source>
</evidence>
<dbReference type="EMBL" id="CM035440">
    <property type="protein sequence ID" value="KAH7281985.1"/>
    <property type="molecule type" value="Genomic_DNA"/>
</dbReference>
<feature type="domain" description="EF-hand" evidence="4">
    <location>
        <begin position="71"/>
        <end position="106"/>
    </location>
</feature>
<dbReference type="SUPFAM" id="SSF47473">
    <property type="entry name" value="EF-hand"/>
    <property type="match status" value="1"/>
</dbReference>
<reference evidence="5" key="1">
    <citation type="submission" date="2021-08" db="EMBL/GenBank/DDBJ databases">
        <title>WGS assembly of Ceratopteris richardii.</title>
        <authorList>
            <person name="Marchant D.B."/>
            <person name="Chen G."/>
            <person name="Jenkins J."/>
            <person name="Shu S."/>
            <person name="Leebens-Mack J."/>
            <person name="Grimwood J."/>
            <person name="Schmutz J."/>
            <person name="Soltis P."/>
            <person name="Soltis D."/>
            <person name="Chen Z.-H."/>
        </authorList>
    </citation>
    <scope>NUCLEOTIDE SEQUENCE</scope>
    <source>
        <strain evidence="5">Whitten #5841</strain>
        <tissue evidence="5">Leaf</tissue>
    </source>
</reference>
<feature type="domain" description="EF-hand" evidence="4">
    <location>
        <begin position="35"/>
        <end position="70"/>
    </location>
</feature>
<keyword evidence="2" id="KW-0677">Repeat</keyword>
<name>A0A8T2QEH1_CERRI</name>
<dbReference type="InterPro" id="IPR011992">
    <property type="entry name" value="EF-hand-dom_pair"/>
</dbReference>
<dbReference type="PANTHER" id="PTHR10891">
    <property type="entry name" value="EF-HAND CALCIUM-BINDING DOMAIN CONTAINING PROTEIN"/>
    <property type="match status" value="1"/>
</dbReference>
<gene>
    <name evidence="5" type="ORF">KP509_35G006600</name>
</gene>
<dbReference type="InterPro" id="IPR039647">
    <property type="entry name" value="EF_hand_pair_protein_CML-like"/>
</dbReference>
<evidence type="ECO:0000259" key="4">
    <source>
        <dbReference type="PROSITE" id="PS50222"/>
    </source>
</evidence>
<proteinExistence type="predicted"/>
<dbReference type="FunFam" id="1.10.238.10:FF:000003">
    <property type="entry name" value="Calmodulin A"/>
    <property type="match status" value="1"/>
</dbReference>
<dbReference type="PROSITE" id="PS00018">
    <property type="entry name" value="EF_HAND_1"/>
    <property type="match status" value="4"/>
</dbReference>
<sequence>MMKLLHCISCCLPIEIAVEIHEEKEGDAQCLDDERNTEKLRDLFQSFDIDGDGRISLEELHAVLNSLGIHVSKEESDSILSRIDTDNNGHIDFEEFKSFLKAMKTECSVEEEDADMAAAFAVYDIDGDGKIDAHELLEVLTKMSNTLPSMKSSGITLQDCVRMIAQHDCNADGKIDFHEFKAMVK</sequence>
<organism evidence="5 6">
    <name type="scientific">Ceratopteris richardii</name>
    <name type="common">Triangle waterfern</name>
    <dbReference type="NCBI Taxonomy" id="49495"/>
    <lineage>
        <taxon>Eukaryota</taxon>
        <taxon>Viridiplantae</taxon>
        <taxon>Streptophyta</taxon>
        <taxon>Embryophyta</taxon>
        <taxon>Tracheophyta</taxon>
        <taxon>Polypodiopsida</taxon>
        <taxon>Polypodiidae</taxon>
        <taxon>Polypodiales</taxon>
        <taxon>Pteridineae</taxon>
        <taxon>Pteridaceae</taxon>
        <taxon>Parkerioideae</taxon>
        <taxon>Ceratopteris</taxon>
    </lineage>
</organism>
<comment type="caution">
    <text evidence="5">The sequence shown here is derived from an EMBL/GenBank/DDBJ whole genome shotgun (WGS) entry which is preliminary data.</text>
</comment>
<evidence type="ECO:0000256" key="2">
    <source>
        <dbReference type="ARBA" id="ARBA00022737"/>
    </source>
</evidence>
<keyword evidence="3" id="KW-0106">Calcium</keyword>
<dbReference type="AlphaFoldDB" id="A0A8T2QEH1"/>
<feature type="domain" description="EF-hand" evidence="4">
    <location>
        <begin position="111"/>
        <end position="146"/>
    </location>
</feature>
<dbReference type="Pfam" id="PF13499">
    <property type="entry name" value="EF-hand_7"/>
    <property type="match status" value="2"/>
</dbReference>
<evidence type="ECO:0000256" key="1">
    <source>
        <dbReference type="ARBA" id="ARBA00022723"/>
    </source>
</evidence>
<dbReference type="GO" id="GO:0005509">
    <property type="term" value="F:calcium ion binding"/>
    <property type="evidence" value="ECO:0007669"/>
    <property type="project" value="InterPro"/>
</dbReference>
<evidence type="ECO:0000313" key="5">
    <source>
        <dbReference type="EMBL" id="KAH7281985.1"/>
    </source>
</evidence>
<keyword evidence="1" id="KW-0479">Metal-binding</keyword>